<dbReference type="EMBL" id="JAGKSB010000009">
    <property type="protein sequence ID" value="MBP3943690.1"/>
    <property type="molecule type" value="Genomic_DNA"/>
</dbReference>
<evidence type="ECO:0000313" key="1">
    <source>
        <dbReference type="EMBL" id="MBP3943690.1"/>
    </source>
</evidence>
<dbReference type="PROSITE" id="PS51257">
    <property type="entry name" value="PROKAR_LIPOPROTEIN"/>
    <property type="match status" value="1"/>
</dbReference>
<dbReference type="Pfam" id="PF13618">
    <property type="entry name" value="Gluconate_2-dh3"/>
    <property type="match status" value="1"/>
</dbReference>
<evidence type="ECO:0000313" key="2">
    <source>
        <dbReference type="Proteomes" id="UP000679691"/>
    </source>
</evidence>
<name>A0A8T4H9A7_9SPHI</name>
<dbReference type="RefSeq" id="WP_353547191.1">
    <property type="nucleotide sequence ID" value="NZ_JAGKSB010000009.1"/>
</dbReference>
<dbReference type="InterPro" id="IPR027056">
    <property type="entry name" value="Gluconate_2DH_su3"/>
</dbReference>
<organism evidence="1 2">
    <name type="scientific">Rhinopithecimicrobium faecis</name>
    <dbReference type="NCBI Taxonomy" id="2820698"/>
    <lineage>
        <taxon>Bacteria</taxon>
        <taxon>Pseudomonadati</taxon>
        <taxon>Bacteroidota</taxon>
        <taxon>Sphingobacteriia</taxon>
        <taxon>Sphingobacteriales</taxon>
        <taxon>Sphingobacteriaceae</taxon>
        <taxon>Rhinopithecimicrobium</taxon>
    </lineage>
</organism>
<dbReference type="AlphaFoldDB" id="A0A8T4H9A7"/>
<comment type="caution">
    <text evidence="1">The sequence shown here is derived from an EMBL/GenBank/DDBJ whole genome shotgun (WGS) entry which is preliminary data.</text>
</comment>
<dbReference type="Proteomes" id="UP000679691">
    <property type="component" value="Unassembled WGS sequence"/>
</dbReference>
<accession>A0A8T4H9A7</accession>
<protein>
    <submittedName>
        <fullName evidence="1">Gluconate 2-dehydrogenase subunit 3 family protein</fullName>
    </submittedName>
</protein>
<gene>
    <name evidence="1" type="ORF">J5U18_08965</name>
</gene>
<keyword evidence="2" id="KW-1185">Reference proteome</keyword>
<proteinExistence type="predicted"/>
<reference evidence="1" key="1">
    <citation type="submission" date="2021-03" db="EMBL/GenBank/DDBJ databases">
        <authorList>
            <person name="Lu T."/>
            <person name="Wang Q."/>
            <person name="Han X."/>
        </authorList>
    </citation>
    <scope>NUCLEOTIDE SEQUENCE</scope>
    <source>
        <strain evidence="1">WQ 2009</strain>
    </source>
</reference>
<sequence length="213" mass="23370">MNRRESLRALGLMAAGTGLFASACNSKDTKGTASLSENSGERLPGIQDFEYERTSSLYKETFFTEHELATITVLADIIIPKDAQSPAASEAGVPAFIEFIVKDLPDYKTPMRGGLKWLDIQSNKQFKKPFKDCPNEQQIKLVEAIAYPDEVAPGMEQGAAFFTLMRDLTASGYYTSEVGIKDLAYAGNRPGNWTGVPADILKEHGFDPINFMG</sequence>